<gene>
    <name evidence="3" type="ORF">EGT71_20740</name>
    <name evidence="2" type="ORF">R4P48_14790</name>
</gene>
<reference evidence="2 5" key="2">
    <citation type="submission" date="2023-10" db="EMBL/GenBank/DDBJ databases">
        <authorList>
            <person name="Dale J."/>
        </authorList>
    </citation>
    <scope>NUCLEOTIDE SEQUENCE [LARGE SCALE GENOMIC DNA]</scope>
    <source>
        <strain evidence="2 5">2023EL-00970</strain>
    </source>
</reference>
<comment type="caution">
    <text evidence="3">The sequence shown here is derived from an EMBL/GenBank/DDBJ whole genome shotgun (WGS) entry which is preliminary data.</text>
</comment>
<evidence type="ECO:0000313" key="3">
    <source>
        <dbReference type="EMBL" id="RSE22509.1"/>
    </source>
</evidence>
<protein>
    <submittedName>
        <fullName evidence="3">Glutamine amidotransferase</fullName>
    </submittedName>
</protein>
<organism evidence="3 4">
    <name type="scientific">Atlantibacter subterraneus</name>
    <dbReference type="NCBI Taxonomy" id="255519"/>
    <lineage>
        <taxon>Bacteria</taxon>
        <taxon>Pseudomonadati</taxon>
        <taxon>Pseudomonadota</taxon>
        <taxon>Gammaproteobacteria</taxon>
        <taxon>Enterobacterales</taxon>
        <taxon>Enterobacteriaceae</taxon>
        <taxon>Atlantibacter</taxon>
    </lineage>
</organism>
<dbReference type="Gene3D" id="3.40.50.880">
    <property type="match status" value="1"/>
</dbReference>
<dbReference type="InterPro" id="IPR044992">
    <property type="entry name" value="ChyE-like"/>
</dbReference>
<dbReference type="PROSITE" id="PS51273">
    <property type="entry name" value="GATASE_TYPE_1"/>
    <property type="match status" value="1"/>
</dbReference>
<dbReference type="PANTHER" id="PTHR42695">
    <property type="entry name" value="GLUTAMINE AMIDOTRANSFERASE YLR126C-RELATED"/>
    <property type="match status" value="1"/>
</dbReference>
<feature type="domain" description="Glutamine amidotransferase" evidence="1">
    <location>
        <begin position="76"/>
        <end position="195"/>
    </location>
</feature>
<dbReference type="GO" id="GO:0016740">
    <property type="term" value="F:transferase activity"/>
    <property type="evidence" value="ECO:0007669"/>
    <property type="project" value="UniProtKB-KW"/>
</dbReference>
<dbReference type="InterPro" id="IPR029062">
    <property type="entry name" value="Class_I_gatase-like"/>
</dbReference>
<dbReference type="CDD" id="cd01741">
    <property type="entry name" value="GATase1_1"/>
    <property type="match status" value="1"/>
</dbReference>
<dbReference type="SUPFAM" id="SSF52317">
    <property type="entry name" value="Class I glutamine amidotransferase-like"/>
    <property type="match status" value="1"/>
</dbReference>
<accession>A0A427UPT3</accession>
<sequence>MQVSPIIILQVGTPPEEMLAVHDDVPVWFCHALQVPVGAVEVVRVFEGEPLPQPDPRRMAIITGSWAMVTERLPWSEAMAEWIREAMRIHMPLFGVCYGHQLMAYALGGRVDYHPQGREAGNQQITLTPEAQQDPLLNTFPQTFTAHLTHMQTVVELPPGASALAYSSHDPHQIVRYGPNAVSTQFHPEFTPGISSALMQFRADVLRSEGRDLDAMLSEVRDAPEARNVLRFFIQQTCGHPSQDIFDEPSVLHY</sequence>
<dbReference type="GO" id="GO:0005829">
    <property type="term" value="C:cytosol"/>
    <property type="evidence" value="ECO:0007669"/>
    <property type="project" value="TreeGrafter"/>
</dbReference>
<dbReference type="RefSeq" id="WP_125295224.1">
    <property type="nucleotide sequence ID" value="NZ_CP100494.1"/>
</dbReference>
<dbReference type="OrthoDB" id="9813383at2"/>
<name>A0A427UPT3_9ENTR</name>
<keyword evidence="5" id="KW-1185">Reference proteome</keyword>
<reference evidence="3 4" key="1">
    <citation type="submission" date="2018-10" db="EMBL/GenBank/DDBJ databases">
        <title>Transmission dynamics of multidrug resistant bacteria on intensive care unit surfaces.</title>
        <authorList>
            <person name="D'Souza A.W."/>
            <person name="Potter R.F."/>
            <person name="Wallace M."/>
            <person name="Shupe A."/>
            <person name="Patel S."/>
            <person name="Sun S."/>
            <person name="Gul D."/>
            <person name="Kwon J.H."/>
            <person name="Andleeb S."/>
            <person name="Burnham C.-A.D."/>
            <person name="Dantas G."/>
        </authorList>
    </citation>
    <scope>NUCLEOTIDE SEQUENCE [LARGE SCALE GENOMIC DNA]</scope>
    <source>
        <strain evidence="3 4">AS_373</strain>
    </source>
</reference>
<keyword evidence="3" id="KW-0808">Transferase</keyword>
<evidence type="ECO:0000313" key="5">
    <source>
        <dbReference type="Proteomes" id="UP001187066"/>
    </source>
</evidence>
<dbReference type="Pfam" id="PF00117">
    <property type="entry name" value="GATase"/>
    <property type="match status" value="1"/>
</dbReference>
<dbReference type="EMBL" id="JAWLOF010000010">
    <property type="protein sequence ID" value="MDV7023941.1"/>
    <property type="molecule type" value="Genomic_DNA"/>
</dbReference>
<keyword evidence="3" id="KW-0315">Glutamine amidotransferase</keyword>
<dbReference type="EMBL" id="RHXB01000017">
    <property type="protein sequence ID" value="RSE22509.1"/>
    <property type="molecule type" value="Genomic_DNA"/>
</dbReference>
<dbReference type="InterPro" id="IPR017926">
    <property type="entry name" value="GATASE"/>
</dbReference>
<dbReference type="Proteomes" id="UP000275331">
    <property type="component" value="Unassembled WGS sequence"/>
</dbReference>
<dbReference type="GeneID" id="84665070"/>
<dbReference type="Proteomes" id="UP001187066">
    <property type="component" value="Unassembled WGS sequence"/>
</dbReference>
<evidence type="ECO:0000313" key="4">
    <source>
        <dbReference type="Proteomes" id="UP000275331"/>
    </source>
</evidence>
<proteinExistence type="predicted"/>
<evidence type="ECO:0000313" key="2">
    <source>
        <dbReference type="EMBL" id="MDV7023941.1"/>
    </source>
</evidence>
<evidence type="ECO:0000259" key="1">
    <source>
        <dbReference type="Pfam" id="PF00117"/>
    </source>
</evidence>
<dbReference type="NCBIfam" id="NF006562">
    <property type="entry name" value="PRK09065.1"/>
    <property type="match status" value="1"/>
</dbReference>
<dbReference type="PANTHER" id="PTHR42695:SF5">
    <property type="entry name" value="GLUTAMINE AMIDOTRANSFERASE YLR126C-RELATED"/>
    <property type="match status" value="1"/>
</dbReference>
<dbReference type="AlphaFoldDB" id="A0A427UPT3"/>